<dbReference type="InterPro" id="IPR016024">
    <property type="entry name" value="ARM-type_fold"/>
</dbReference>
<reference evidence="2" key="1">
    <citation type="journal article" date="2014" name="Genome Announc.">
        <title>Genome sequence and annotation of Acremonium chrysogenum, producer of the beta-lactam antibiotic cephalosporin C.</title>
        <authorList>
            <person name="Terfehr D."/>
            <person name="Dahlmann T.A."/>
            <person name="Specht T."/>
            <person name="Zadra I."/>
            <person name="Kuernsteiner H."/>
            <person name="Kueck U."/>
        </authorList>
    </citation>
    <scope>NUCLEOTIDE SEQUENCE [LARGE SCALE GENOMIC DNA]</scope>
    <source>
        <strain evidence="2">ATCC 11550 / CBS 779.69 / DSM 880 / IAM 14645 / JCM 23072 / IMI 49137</strain>
    </source>
</reference>
<dbReference type="PANTHER" id="PTHR10957">
    <property type="entry name" value="RAP1 GTPASE-GDP DISSOCIATION STIMULATOR 1"/>
    <property type="match status" value="1"/>
</dbReference>
<name>A0A086TDL5_HAPC1</name>
<dbReference type="Proteomes" id="UP000029964">
    <property type="component" value="Unassembled WGS sequence"/>
</dbReference>
<organism evidence="1 2">
    <name type="scientific">Hapsidospora chrysogenum (strain ATCC 11550 / CBS 779.69 / DSM 880 / IAM 14645 / JCM 23072 / IMI 49137)</name>
    <name type="common">Acremonium chrysogenum</name>
    <dbReference type="NCBI Taxonomy" id="857340"/>
    <lineage>
        <taxon>Eukaryota</taxon>
        <taxon>Fungi</taxon>
        <taxon>Dikarya</taxon>
        <taxon>Ascomycota</taxon>
        <taxon>Pezizomycotina</taxon>
        <taxon>Sordariomycetes</taxon>
        <taxon>Hypocreomycetidae</taxon>
        <taxon>Hypocreales</taxon>
        <taxon>Bionectriaceae</taxon>
        <taxon>Hapsidospora</taxon>
    </lineage>
</organism>
<gene>
    <name evidence="1" type="ORF">ACRE_016960</name>
</gene>
<dbReference type="HOGENOM" id="CLU_026731_0_0_1"/>
<dbReference type="STRING" id="857340.A0A086TDL5"/>
<sequence>MAMSVDDIAALLSREGSGLTPDEYDESVEQEGARTRRTELLGPVLETCQQLWDTGNEELDIVSEKLGDGSRDAAWRAPYGDSGILAFFLDVIAADTVRPALLRHTLRVIGNSCADTDANRARVVEGNHLPSIIRRVQDETFVPFTVPVLYNILVDYEPAQLSASQANLNEHLTALLSSPRISAYAPYVSYICKTLTLLSTQEGEAGRANPQTAQLLLKLAQNPALASEVEDFTALVKAASGYLGSEIFQRDMITGDGLPLLLDAIARAHTAFSLDQLEDEDEAASLKEARLALQAALADVTGHDEFPAHHALGTPVPETLLSWLRSSEPSLRSAACLALGNLSRSDETSIALVGTHLAHKPLIGPIGDPSTSDPQVLHSALSFLKNLAIPATNKPVLGDLLSPRCLPRIFSLDTLPQVQYAAVSLARLLLVNCPGNVRRVCLRHSDEESSASYERTTLIDLCAVFERTDAEPTKVEAARSVLAACRVLHSNPVHSILLDWGPEKPEDAGDDSKRRETFYSKNHLGDPLEFLITQTKWPVLRSEAWFVFALMCRSVDGCGVITGVMSSDAATAVLIQAITGRQTSPEAVAAQYGEAASSAVESSQEAAETPSSIDLGLEPQRVDPMQKANMARVDRENAIVMCQEMLGHWSDNVPQRRVSLWQDLIKEGTEMIAAERGQSV</sequence>
<accession>A0A086TDL5</accession>
<comment type="caution">
    <text evidence="1">The sequence shown here is derived from an EMBL/GenBank/DDBJ whole genome shotgun (WGS) entry which is preliminary data.</text>
</comment>
<dbReference type="EMBL" id="JPKY01000009">
    <property type="protein sequence ID" value="KFH47447.1"/>
    <property type="molecule type" value="Genomic_DNA"/>
</dbReference>
<protein>
    <submittedName>
        <fullName evidence="1">Rap1 GTPase-GDP dissociation stimulator 1-B-like protein</fullName>
    </submittedName>
</protein>
<dbReference type="InterPro" id="IPR040144">
    <property type="entry name" value="RAP1GDS1"/>
</dbReference>
<keyword evidence="2" id="KW-1185">Reference proteome</keyword>
<evidence type="ECO:0000313" key="2">
    <source>
        <dbReference type="Proteomes" id="UP000029964"/>
    </source>
</evidence>
<dbReference type="InterPro" id="IPR011989">
    <property type="entry name" value="ARM-like"/>
</dbReference>
<dbReference type="Gene3D" id="1.25.10.10">
    <property type="entry name" value="Leucine-rich Repeat Variant"/>
    <property type="match status" value="1"/>
</dbReference>
<dbReference type="GO" id="GO:0005085">
    <property type="term" value="F:guanyl-nucleotide exchange factor activity"/>
    <property type="evidence" value="ECO:0007669"/>
    <property type="project" value="InterPro"/>
</dbReference>
<dbReference type="AlphaFoldDB" id="A0A086TDL5"/>
<dbReference type="OrthoDB" id="26149at2759"/>
<proteinExistence type="predicted"/>
<evidence type="ECO:0000313" key="1">
    <source>
        <dbReference type="EMBL" id="KFH47447.1"/>
    </source>
</evidence>
<dbReference type="SUPFAM" id="SSF48371">
    <property type="entry name" value="ARM repeat"/>
    <property type="match status" value="1"/>
</dbReference>